<dbReference type="OrthoDB" id="5694214at2"/>
<evidence type="ECO:0000313" key="9">
    <source>
        <dbReference type="Proteomes" id="UP000291981"/>
    </source>
</evidence>
<evidence type="ECO:0000256" key="1">
    <source>
        <dbReference type="ARBA" id="ARBA00004442"/>
    </source>
</evidence>
<feature type="domain" description="RagB/SusD" evidence="6">
    <location>
        <begin position="350"/>
        <end position="473"/>
    </location>
</feature>
<dbReference type="AlphaFoldDB" id="A0A4Q8QFA9"/>
<keyword evidence="9" id="KW-1185">Reference proteome</keyword>
<evidence type="ECO:0000256" key="4">
    <source>
        <dbReference type="ARBA" id="ARBA00023136"/>
    </source>
</evidence>
<dbReference type="Proteomes" id="UP000291981">
    <property type="component" value="Unassembled WGS sequence"/>
</dbReference>
<comment type="subcellular location">
    <subcellularLocation>
        <location evidence="1">Cell outer membrane</location>
    </subcellularLocation>
</comment>
<evidence type="ECO:0000259" key="7">
    <source>
        <dbReference type="Pfam" id="PF14322"/>
    </source>
</evidence>
<organism evidence="8 9">
    <name type="scientific">Flagellimonas allohymeniacidonis</name>
    <dbReference type="NCBI Taxonomy" id="2517819"/>
    <lineage>
        <taxon>Bacteria</taxon>
        <taxon>Pseudomonadati</taxon>
        <taxon>Bacteroidota</taxon>
        <taxon>Flavobacteriia</taxon>
        <taxon>Flavobacteriales</taxon>
        <taxon>Flavobacteriaceae</taxon>
        <taxon>Flagellimonas</taxon>
    </lineage>
</organism>
<keyword evidence="5" id="KW-0998">Cell outer membrane</keyword>
<comment type="caution">
    <text evidence="8">The sequence shown here is derived from an EMBL/GenBank/DDBJ whole genome shotgun (WGS) entry which is preliminary data.</text>
</comment>
<dbReference type="GO" id="GO:0009279">
    <property type="term" value="C:cell outer membrane"/>
    <property type="evidence" value="ECO:0007669"/>
    <property type="project" value="UniProtKB-SubCell"/>
</dbReference>
<evidence type="ECO:0000256" key="3">
    <source>
        <dbReference type="ARBA" id="ARBA00022729"/>
    </source>
</evidence>
<gene>
    <name evidence="8" type="ORF">EW142_00725</name>
</gene>
<dbReference type="PROSITE" id="PS51257">
    <property type="entry name" value="PROKAR_LIPOPROTEIN"/>
    <property type="match status" value="1"/>
</dbReference>
<dbReference type="SUPFAM" id="SSF48452">
    <property type="entry name" value="TPR-like"/>
    <property type="match status" value="1"/>
</dbReference>
<proteinExistence type="inferred from homology"/>
<dbReference type="Pfam" id="PF14322">
    <property type="entry name" value="SusD-like_3"/>
    <property type="match status" value="1"/>
</dbReference>
<accession>A0A4Q8QFA9</accession>
<protein>
    <submittedName>
        <fullName evidence="8">RagB/SusD family nutrient uptake outer membrane protein</fullName>
    </submittedName>
</protein>
<name>A0A4Q8QFA9_9FLAO</name>
<keyword evidence="4" id="KW-0472">Membrane</keyword>
<evidence type="ECO:0000256" key="2">
    <source>
        <dbReference type="ARBA" id="ARBA00006275"/>
    </source>
</evidence>
<evidence type="ECO:0000256" key="5">
    <source>
        <dbReference type="ARBA" id="ARBA00023237"/>
    </source>
</evidence>
<reference evidence="8 9" key="1">
    <citation type="submission" date="2019-02" db="EMBL/GenBank/DDBJ databases">
        <title>Draft genome sequence of Muricauda sp. 176CP4-71.</title>
        <authorList>
            <person name="Park J.-S."/>
        </authorList>
    </citation>
    <scope>NUCLEOTIDE SEQUENCE [LARGE SCALE GENOMIC DNA]</scope>
    <source>
        <strain evidence="8 9">176CP4-71</strain>
    </source>
</reference>
<evidence type="ECO:0000259" key="6">
    <source>
        <dbReference type="Pfam" id="PF07980"/>
    </source>
</evidence>
<dbReference type="Pfam" id="PF07980">
    <property type="entry name" value="SusD_RagB"/>
    <property type="match status" value="1"/>
</dbReference>
<dbReference type="InterPro" id="IPR033985">
    <property type="entry name" value="SusD-like_N"/>
</dbReference>
<comment type="similarity">
    <text evidence="2">Belongs to the SusD family.</text>
</comment>
<dbReference type="EMBL" id="SGIU01000001">
    <property type="protein sequence ID" value="TAI48367.1"/>
    <property type="molecule type" value="Genomic_DNA"/>
</dbReference>
<evidence type="ECO:0000313" key="8">
    <source>
        <dbReference type="EMBL" id="TAI48367.1"/>
    </source>
</evidence>
<dbReference type="CDD" id="cd08977">
    <property type="entry name" value="SusD"/>
    <property type="match status" value="1"/>
</dbReference>
<dbReference type="InterPro" id="IPR012944">
    <property type="entry name" value="SusD_RagB_dom"/>
</dbReference>
<feature type="domain" description="SusD-like N-terminal" evidence="7">
    <location>
        <begin position="31"/>
        <end position="234"/>
    </location>
</feature>
<dbReference type="InterPro" id="IPR011990">
    <property type="entry name" value="TPR-like_helical_dom_sf"/>
</dbReference>
<keyword evidence="3" id="KW-0732">Signal</keyword>
<sequence>MLHFKNTVMKNNTILSILVLTTIFLFVGCDDFLEQAPETFQTPQNFFETEDQINEAIAGIYNTNRGLMNSEHWRFGENRSDNSSFQFNPADRGGISNEEVDLFLMLSANPNLGDYWNKSYSGISRANFALENIDGVTFINEAIKEVRRGEILFLRSWFYFNLAQLFGDVPFVTSAGDSPDEILSDEFLERVPVGQVYDNILADIQEAIDLLPNQNNTESGRATRGAALMLKAKMHMALQEFQAAEALLEQMQSLGYSLQADYASIFAPDNKNNSEMVFEIQYSFALGQASNFVSRFVPFNSGSDILGDSGPAGSRAGQNQPTQNLIDLYDTDDARFLHNISFYDDGTTVEPWMSKFNYGFEDQGLQDVNFPMFRYADAMLMLAECYEETGGGDPVPLLLQVRARSMPDSSLSTEESSDLEQTIADERRRELAFENHRWFDLLRTGRAVEVMTAHGIEQKAEKATVPMEAYTNIRTLLGIPLGQVEEFGFTQNEGW</sequence>
<dbReference type="Gene3D" id="1.25.40.390">
    <property type="match status" value="1"/>
</dbReference>